<protein>
    <recommendedName>
        <fullName evidence="1">Tse2 ADP-ribosyltransferase toxin domain-containing protein</fullName>
    </recommendedName>
</protein>
<proteinExistence type="predicted"/>
<gene>
    <name evidence="2" type="ORF">EJ05DRAFT_503226</name>
</gene>
<accession>A0A6A6W1C1</accession>
<dbReference type="Proteomes" id="UP000799437">
    <property type="component" value="Unassembled WGS sequence"/>
</dbReference>
<evidence type="ECO:0000259" key="1">
    <source>
        <dbReference type="Pfam" id="PF18648"/>
    </source>
</evidence>
<feature type="domain" description="Tse2 ADP-ribosyltransferase toxin" evidence="1">
    <location>
        <begin position="42"/>
        <end position="149"/>
    </location>
</feature>
<reference evidence="2" key="1">
    <citation type="journal article" date="2020" name="Stud. Mycol.">
        <title>101 Dothideomycetes genomes: a test case for predicting lifestyles and emergence of pathogens.</title>
        <authorList>
            <person name="Haridas S."/>
            <person name="Albert R."/>
            <person name="Binder M."/>
            <person name="Bloem J."/>
            <person name="Labutti K."/>
            <person name="Salamov A."/>
            <person name="Andreopoulos B."/>
            <person name="Baker S."/>
            <person name="Barry K."/>
            <person name="Bills G."/>
            <person name="Bluhm B."/>
            <person name="Cannon C."/>
            <person name="Castanera R."/>
            <person name="Culley D."/>
            <person name="Daum C."/>
            <person name="Ezra D."/>
            <person name="Gonzalez J."/>
            <person name="Henrissat B."/>
            <person name="Kuo A."/>
            <person name="Liang C."/>
            <person name="Lipzen A."/>
            <person name="Lutzoni F."/>
            <person name="Magnuson J."/>
            <person name="Mondo S."/>
            <person name="Nolan M."/>
            <person name="Ohm R."/>
            <person name="Pangilinan J."/>
            <person name="Park H.-J."/>
            <person name="Ramirez L."/>
            <person name="Alfaro M."/>
            <person name="Sun H."/>
            <person name="Tritt A."/>
            <person name="Yoshinaga Y."/>
            <person name="Zwiers L.-H."/>
            <person name="Turgeon B."/>
            <person name="Goodwin S."/>
            <person name="Spatafora J."/>
            <person name="Crous P."/>
            <person name="Grigoriev I."/>
        </authorList>
    </citation>
    <scope>NUCLEOTIDE SEQUENCE</scope>
    <source>
        <strain evidence="2">CBS 121739</strain>
    </source>
</reference>
<dbReference type="InterPro" id="IPR041018">
    <property type="entry name" value="ADPRTs_Tse2"/>
</dbReference>
<dbReference type="EMBL" id="ML996577">
    <property type="protein sequence ID" value="KAF2755774.1"/>
    <property type="molecule type" value="Genomic_DNA"/>
</dbReference>
<dbReference type="RefSeq" id="XP_033598225.1">
    <property type="nucleotide sequence ID" value="XM_033747393.1"/>
</dbReference>
<keyword evidence="3" id="KW-1185">Reference proteome</keyword>
<sequence length="170" mass="19527">MFPASLLRINSGSFYKQFDFERCDHRCNELESKAASPVTWARLPLSDGIVLLPNTFTMQEIIRTAMDNYDLDIEEGSDVDRPYIFTVPKGKSLLEFSFGTLVPDTLALYRNNIAHFSLKPARPMPNDAYVEILSKFYTEHALKEDADEWLSSHSFQNAVSDENESKWMMD</sequence>
<dbReference type="GeneID" id="54488447"/>
<name>A0A6A6W1C1_9PEZI</name>
<organism evidence="2 3">
    <name type="scientific">Pseudovirgaria hyperparasitica</name>
    <dbReference type="NCBI Taxonomy" id="470096"/>
    <lineage>
        <taxon>Eukaryota</taxon>
        <taxon>Fungi</taxon>
        <taxon>Dikarya</taxon>
        <taxon>Ascomycota</taxon>
        <taxon>Pezizomycotina</taxon>
        <taxon>Dothideomycetes</taxon>
        <taxon>Dothideomycetes incertae sedis</taxon>
        <taxon>Acrospermales</taxon>
        <taxon>Acrospermaceae</taxon>
        <taxon>Pseudovirgaria</taxon>
    </lineage>
</organism>
<evidence type="ECO:0000313" key="2">
    <source>
        <dbReference type="EMBL" id="KAF2755774.1"/>
    </source>
</evidence>
<dbReference type="OrthoDB" id="10266325at2759"/>
<dbReference type="Pfam" id="PF18648">
    <property type="entry name" value="ADPRTs_Tse2"/>
    <property type="match status" value="1"/>
</dbReference>
<dbReference type="AlphaFoldDB" id="A0A6A6W1C1"/>
<evidence type="ECO:0000313" key="3">
    <source>
        <dbReference type="Proteomes" id="UP000799437"/>
    </source>
</evidence>